<feature type="transmembrane region" description="Helical" evidence="7">
    <location>
        <begin position="49"/>
        <end position="72"/>
    </location>
</feature>
<dbReference type="EMBL" id="WPAF01000044">
    <property type="protein sequence ID" value="KAF0132751.1"/>
    <property type="molecule type" value="Genomic_DNA"/>
</dbReference>
<feature type="transmembrane region" description="Helical" evidence="7">
    <location>
        <begin position="113"/>
        <end position="133"/>
    </location>
</feature>
<keyword evidence="3" id="KW-1003">Cell membrane</keyword>
<evidence type="ECO:0000256" key="7">
    <source>
        <dbReference type="RuleBase" id="RU362048"/>
    </source>
</evidence>
<name>A0A833L2K3_UNCSA</name>
<feature type="transmembrane region" description="Helical" evidence="7">
    <location>
        <begin position="84"/>
        <end position="101"/>
    </location>
</feature>
<dbReference type="InterPro" id="IPR002771">
    <property type="entry name" value="Multi_antbiot-R_MarC"/>
</dbReference>
<keyword evidence="6 7" id="KW-0472">Membrane</keyword>
<keyword evidence="4 7" id="KW-0812">Transmembrane</keyword>
<comment type="subcellular location">
    <subcellularLocation>
        <location evidence="1 7">Cell membrane</location>
        <topology evidence="1 7">Multi-pass membrane protein</topology>
    </subcellularLocation>
</comment>
<dbReference type="NCBIfam" id="TIGR00427">
    <property type="entry name" value="NAAT family transporter"/>
    <property type="match status" value="1"/>
</dbReference>
<evidence type="ECO:0000256" key="5">
    <source>
        <dbReference type="ARBA" id="ARBA00022989"/>
    </source>
</evidence>
<dbReference type="Proteomes" id="UP000488506">
    <property type="component" value="Unassembled WGS sequence"/>
</dbReference>
<accession>A0A833L2K3</accession>
<dbReference type="AlphaFoldDB" id="A0A833L2K3"/>
<protein>
    <recommendedName>
        <fullName evidence="7">UPF0056 membrane protein</fullName>
    </recommendedName>
</protein>
<dbReference type="PANTHER" id="PTHR33508:SF1">
    <property type="entry name" value="UPF0056 MEMBRANE PROTEIN YHCE"/>
    <property type="match status" value="1"/>
</dbReference>
<evidence type="ECO:0000313" key="9">
    <source>
        <dbReference type="Proteomes" id="UP000488506"/>
    </source>
</evidence>
<feature type="transmembrane region" description="Helical" evidence="7">
    <location>
        <begin position="178"/>
        <end position="200"/>
    </location>
</feature>
<keyword evidence="5 7" id="KW-1133">Transmembrane helix</keyword>
<proteinExistence type="inferred from homology"/>
<dbReference type="GO" id="GO:0005886">
    <property type="term" value="C:plasma membrane"/>
    <property type="evidence" value="ECO:0007669"/>
    <property type="project" value="UniProtKB-SubCell"/>
</dbReference>
<dbReference type="PANTHER" id="PTHR33508">
    <property type="entry name" value="UPF0056 MEMBRANE PROTEIN YHCE"/>
    <property type="match status" value="1"/>
</dbReference>
<organism evidence="8 9">
    <name type="scientific">Candidatus Saganbacteria bacterium</name>
    <dbReference type="NCBI Taxonomy" id="2575572"/>
    <lineage>
        <taxon>Bacteria</taxon>
        <taxon>Bacillati</taxon>
        <taxon>Saganbacteria</taxon>
    </lineage>
</organism>
<evidence type="ECO:0000256" key="1">
    <source>
        <dbReference type="ARBA" id="ARBA00004651"/>
    </source>
</evidence>
<sequence length="201" mass="22111">MFFNIVLTPFMIQFLKAFIAIFIITDSIGNLPFFIGLTEGLTTQERRKIFNTSILTGIILLAVFVFAGTMIFKLFSLTMNDIKIAGGILLLLIAIEIMIRGKITVEHKEDMGVVPLGCPLLVGPGAITSVLVILKLYNFWAVLLALIVCFFVIWLILHFAEGLYTIIGKNGSLIITKISAIIIASIAVQFICQGLIAVFVK</sequence>
<evidence type="ECO:0000256" key="3">
    <source>
        <dbReference type="ARBA" id="ARBA00022475"/>
    </source>
</evidence>
<evidence type="ECO:0000256" key="6">
    <source>
        <dbReference type="ARBA" id="ARBA00023136"/>
    </source>
</evidence>
<feature type="transmembrane region" description="Helical" evidence="7">
    <location>
        <begin position="139"/>
        <end position="157"/>
    </location>
</feature>
<feature type="transmembrane region" description="Helical" evidence="7">
    <location>
        <begin position="12"/>
        <end position="37"/>
    </location>
</feature>
<reference evidence="8 9" key="1">
    <citation type="submission" date="2019-12" db="EMBL/GenBank/DDBJ databases">
        <authorList>
            <person name="Wolfe R."/>
            <person name="Danczak R."/>
            <person name="Wilkins M."/>
        </authorList>
    </citation>
    <scope>NUCLEOTIDE SEQUENCE [LARGE SCALE GENOMIC DNA]</scope>
    <source>
        <strain evidence="8">X2_MaxBin.013</strain>
    </source>
</reference>
<evidence type="ECO:0000256" key="2">
    <source>
        <dbReference type="ARBA" id="ARBA00009784"/>
    </source>
</evidence>
<evidence type="ECO:0000313" key="8">
    <source>
        <dbReference type="EMBL" id="KAF0132751.1"/>
    </source>
</evidence>
<comment type="similarity">
    <text evidence="2 7">Belongs to the UPF0056 (MarC) family.</text>
</comment>
<dbReference type="Pfam" id="PF01914">
    <property type="entry name" value="MarC"/>
    <property type="match status" value="1"/>
</dbReference>
<comment type="caution">
    <text evidence="8">The sequence shown here is derived from an EMBL/GenBank/DDBJ whole genome shotgun (WGS) entry which is preliminary data.</text>
</comment>
<gene>
    <name evidence="8" type="ORF">FD145_1574</name>
</gene>
<evidence type="ECO:0000256" key="4">
    <source>
        <dbReference type="ARBA" id="ARBA00022692"/>
    </source>
</evidence>